<accession>A0A9D2GVI0</accession>
<reference evidence="2" key="1">
    <citation type="journal article" date="2021" name="PeerJ">
        <title>Extensive microbial diversity within the chicken gut microbiome revealed by metagenomics and culture.</title>
        <authorList>
            <person name="Gilroy R."/>
            <person name="Ravi A."/>
            <person name="Getino M."/>
            <person name="Pursley I."/>
            <person name="Horton D.L."/>
            <person name="Alikhan N.F."/>
            <person name="Baker D."/>
            <person name="Gharbi K."/>
            <person name="Hall N."/>
            <person name="Watson M."/>
            <person name="Adriaenssens E.M."/>
            <person name="Foster-Nyarko E."/>
            <person name="Jarju S."/>
            <person name="Secka A."/>
            <person name="Antonio M."/>
            <person name="Oren A."/>
            <person name="Chaudhuri R.R."/>
            <person name="La Ragione R."/>
            <person name="Hildebrand F."/>
            <person name="Pallen M.J."/>
        </authorList>
    </citation>
    <scope>NUCLEOTIDE SEQUENCE</scope>
    <source>
        <strain evidence="2">ChiW4-1371</strain>
    </source>
</reference>
<dbReference type="Proteomes" id="UP000824176">
    <property type="component" value="Unassembled WGS sequence"/>
</dbReference>
<dbReference type="EMBL" id="DXAQ01000129">
    <property type="protein sequence ID" value="HIZ90016.1"/>
    <property type="molecule type" value="Genomic_DNA"/>
</dbReference>
<gene>
    <name evidence="2" type="ORF">H9804_08715</name>
</gene>
<dbReference type="InterPro" id="IPR011250">
    <property type="entry name" value="OMP/PagP_B-barrel"/>
</dbReference>
<evidence type="ECO:0008006" key="4">
    <source>
        <dbReference type="Google" id="ProtNLM"/>
    </source>
</evidence>
<feature type="chain" id="PRO_5038920369" description="Outer membrane protein beta-barrel domain-containing protein" evidence="1">
    <location>
        <begin position="21"/>
        <end position="219"/>
    </location>
</feature>
<name>A0A9D2GVI0_9BACT</name>
<keyword evidence="1" id="KW-0732">Signal</keyword>
<protein>
    <recommendedName>
        <fullName evidence="4">Outer membrane protein beta-barrel domain-containing protein</fullName>
    </recommendedName>
</protein>
<comment type="caution">
    <text evidence="2">The sequence shown here is derived from an EMBL/GenBank/DDBJ whole genome shotgun (WGS) entry which is preliminary data.</text>
</comment>
<proteinExistence type="predicted"/>
<evidence type="ECO:0000256" key="1">
    <source>
        <dbReference type="SAM" id="SignalP"/>
    </source>
</evidence>
<feature type="signal peptide" evidence="1">
    <location>
        <begin position="1"/>
        <end position="20"/>
    </location>
</feature>
<organism evidence="2 3">
    <name type="scientific">Candidatus Mucispirillum faecigallinarum</name>
    <dbReference type="NCBI Taxonomy" id="2838699"/>
    <lineage>
        <taxon>Bacteria</taxon>
        <taxon>Pseudomonadati</taxon>
        <taxon>Deferribacterota</taxon>
        <taxon>Deferribacteres</taxon>
        <taxon>Deferribacterales</taxon>
        <taxon>Mucispirillaceae</taxon>
        <taxon>Mucispirillum</taxon>
    </lineage>
</organism>
<reference evidence="2" key="2">
    <citation type="submission" date="2021-04" db="EMBL/GenBank/DDBJ databases">
        <authorList>
            <person name="Gilroy R."/>
        </authorList>
    </citation>
    <scope>NUCLEOTIDE SEQUENCE</scope>
    <source>
        <strain evidence="2">ChiW4-1371</strain>
    </source>
</reference>
<dbReference type="SUPFAM" id="SSF56925">
    <property type="entry name" value="OMPA-like"/>
    <property type="match status" value="1"/>
</dbReference>
<evidence type="ECO:0000313" key="2">
    <source>
        <dbReference type="EMBL" id="HIZ90016.1"/>
    </source>
</evidence>
<evidence type="ECO:0000313" key="3">
    <source>
        <dbReference type="Proteomes" id="UP000824176"/>
    </source>
</evidence>
<dbReference type="AlphaFoldDB" id="A0A9D2GVI0"/>
<sequence>MKSKFYLILVFILTGNICFAQVVTDNNTYTVDNQQNIITEYNEKDNSSYFQNKIMDNNTANDITLSKDYTQEPMTLTLILNGFFPMNTPEEKTGFGGGFRYKYSFLKYFALATSLEYTSIGFLTNHYVDVKAHFLVQRNLPVNKSGFVPYIGIGPSFRTNVSSGTSVMGYSVTAGTQYVWKYLVTGFGIDYSSFPNFQAAAQSNYSTDIKVFFEIGARF</sequence>